<evidence type="ECO:0000313" key="1">
    <source>
        <dbReference type="EMBL" id="TWT72098.1"/>
    </source>
</evidence>
<accession>A0A5C5YAY2</accession>
<evidence type="ECO:0000313" key="2">
    <source>
        <dbReference type="Proteomes" id="UP000317238"/>
    </source>
</evidence>
<dbReference type="Proteomes" id="UP000317238">
    <property type="component" value="Unassembled WGS sequence"/>
</dbReference>
<keyword evidence="2" id="KW-1185">Reference proteome</keyword>
<protein>
    <submittedName>
        <fullName evidence="1">Uncharacterized protein</fullName>
    </submittedName>
</protein>
<dbReference type="AlphaFoldDB" id="A0A5C5YAY2"/>
<organism evidence="1 2">
    <name type="scientific">Crateriforma conspicua</name>
    <dbReference type="NCBI Taxonomy" id="2527996"/>
    <lineage>
        <taxon>Bacteria</taxon>
        <taxon>Pseudomonadati</taxon>
        <taxon>Planctomycetota</taxon>
        <taxon>Planctomycetia</taxon>
        <taxon>Planctomycetales</taxon>
        <taxon>Planctomycetaceae</taxon>
        <taxon>Crateriforma</taxon>
    </lineage>
</organism>
<proteinExistence type="predicted"/>
<sequence length="67" mass="7727">MRKIEQVVTHLCVFHYGSVCIRYRHEVLLANGRVHRAAANDIYFMTRAARGSVCNPLLHPHLPRAME</sequence>
<comment type="caution">
    <text evidence="1">The sequence shown here is derived from an EMBL/GenBank/DDBJ whole genome shotgun (WGS) entry which is preliminary data.</text>
</comment>
<name>A0A5C5YAY2_9PLAN</name>
<reference evidence="1 2" key="1">
    <citation type="submission" date="2019-02" db="EMBL/GenBank/DDBJ databases">
        <title>Deep-cultivation of Planctomycetes and their phenomic and genomic characterization uncovers novel biology.</title>
        <authorList>
            <person name="Wiegand S."/>
            <person name="Jogler M."/>
            <person name="Boedeker C."/>
            <person name="Pinto D."/>
            <person name="Vollmers J."/>
            <person name="Rivas-Marin E."/>
            <person name="Kohn T."/>
            <person name="Peeters S.H."/>
            <person name="Heuer A."/>
            <person name="Rast P."/>
            <person name="Oberbeckmann S."/>
            <person name="Bunk B."/>
            <person name="Jeske O."/>
            <person name="Meyerdierks A."/>
            <person name="Storesund J.E."/>
            <person name="Kallscheuer N."/>
            <person name="Luecker S."/>
            <person name="Lage O.M."/>
            <person name="Pohl T."/>
            <person name="Merkel B.J."/>
            <person name="Hornburger P."/>
            <person name="Mueller R.-W."/>
            <person name="Bruemmer F."/>
            <person name="Labrenz M."/>
            <person name="Spormann A.M."/>
            <person name="Op Den Camp H."/>
            <person name="Overmann J."/>
            <person name="Amann R."/>
            <person name="Jetten M.S.M."/>
            <person name="Mascher T."/>
            <person name="Medema M.H."/>
            <person name="Devos D.P."/>
            <person name="Kaster A.-K."/>
            <person name="Ovreas L."/>
            <person name="Rohde M."/>
            <person name="Galperin M.Y."/>
            <person name="Jogler C."/>
        </authorList>
    </citation>
    <scope>NUCLEOTIDE SEQUENCE [LARGE SCALE GENOMIC DNA]</scope>
    <source>
        <strain evidence="1 2">Pan14r</strain>
    </source>
</reference>
<gene>
    <name evidence="1" type="ORF">Pan14r_44150</name>
</gene>
<dbReference type="EMBL" id="SJPL01000001">
    <property type="protein sequence ID" value="TWT72098.1"/>
    <property type="molecule type" value="Genomic_DNA"/>
</dbReference>